<name>A0A9D7FFG8_9RHOO</name>
<dbReference type="CDD" id="cd01324">
    <property type="entry name" value="cbb3_Oxidase_CcoQ"/>
    <property type="match status" value="1"/>
</dbReference>
<evidence type="ECO:0000313" key="2">
    <source>
        <dbReference type="EMBL" id="MBK7424677.1"/>
    </source>
</evidence>
<dbReference type="Proteomes" id="UP000886602">
    <property type="component" value="Unassembled WGS sequence"/>
</dbReference>
<organism evidence="2 3">
    <name type="scientific">Candidatus Propionivibrio dominans</name>
    <dbReference type="NCBI Taxonomy" id="2954373"/>
    <lineage>
        <taxon>Bacteria</taxon>
        <taxon>Pseudomonadati</taxon>
        <taxon>Pseudomonadota</taxon>
        <taxon>Betaproteobacteria</taxon>
        <taxon>Rhodocyclales</taxon>
        <taxon>Rhodocyclaceae</taxon>
        <taxon>Propionivibrio</taxon>
    </lineage>
</organism>
<dbReference type="AlphaFoldDB" id="A0A9D7FFG8"/>
<evidence type="ECO:0000256" key="1">
    <source>
        <dbReference type="SAM" id="Phobius"/>
    </source>
</evidence>
<reference evidence="2" key="1">
    <citation type="submission" date="2020-10" db="EMBL/GenBank/DDBJ databases">
        <title>Connecting structure to function with the recovery of over 1000 high-quality activated sludge metagenome-assembled genomes encoding full-length rRNA genes using long-read sequencing.</title>
        <authorList>
            <person name="Singleton C.M."/>
            <person name="Petriglieri F."/>
            <person name="Kristensen J.M."/>
            <person name="Kirkegaard R.H."/>
            <person name="Michaelsen T.Y."/>
            <person name="Andersen M.H."/>
            <person name="Karst S.M."/>
            <person name="Dueholm M.S."/>
            <person name="Nielsen P.H."/>
            <person name="Albertsen M."/>
        </authorList>
    </citation>
    <scope>NUCLEOTIDE SEQUENCE</scope>
    <source>
        <strain evidence="2">EsbW_18-Q3-R4-48_MAXAC.044</strain>
    </source>
</reference>
<comment type="caution">
    <text evidence="2">The sequence shown here is derived from an EMBL/GenBank/DDBJ whole genome shotgun (WGS) entry which is preliminary data.</text>
</comment>
<evidence type="ECO:0000313" key="3">
    <source>
        <dbReference type="Proteomes" id="UP000886602"/>
    </source>
</evidence>
<dbReference type="EMBL" id="JADJNC010000040">
    <property type="protein sequence ID" value="MBK7424677.1"/>
    <property type="molecule type" value="Genomic_DNA"/>
</dbReference>
<feature type="transmembrane region" description="Helical" evidence="1">
    <location>
        <begin position="6"/>
        <end position="23"/>
    </location>
</feature>
<keyword evidence="1" id="KW-1133">Transmembrane helix</keyword>
<sequence length="43" mass="5152">MELSIYHWLIIAAFIGVVVWAFGRKRKARFEKDARIPFEKDKD</sequence>
<keyword evidence="1" id="KW-0472">Membrane</keyword>
<accession>A0A9D7FFG8</accession>
<dbReference type="Pfam" id="PF05545">
    <property type="entry name" value="FixQ"/>
    <property type="match status" value="1"/>
</dbReference>
<dbReference type="InterPro" id="IPR008621">
    <property type="entry name" value="Cbb3-typ_cyt_oxidase_comp"/>
</dbReference>
<protein>
    <submittedName>
        <fullName evidence="2">Cbb3-type cytochrome c oxidase subunit 3</fullName>
    </submittedName>
</protein>
<keyword evidence="1" id="KW-0812">Transmembrane</keyword>
<proteinExistence type="predicted"/>
<gene>
    <name evidence="2" type="ORF">IPJ48_17205</name>
</gene>